<sequence>MVKNHQTFRIYYSYNGLKNHQIIRKREMNIIHIINALEIGGAERLLVETLPEIKQMRHDVKVILLYSSNSYFEKQLKQSGIEVIALNHKHEAYNICLIAKLHQLIKDADVVHSHLFPSQYWAALAHCGIKKGILVTTEHNTSNTRAKYWLTTQIDKCIYGLYDGIICISEATADFMRKRTPHKVTIKVIENGVRLPSISSQKNLNIQRKDIVSGLSDTNFVLLQVARFSTQKNQDCLIRALKLLPDNIHVLFAGYGKREEVCRQLVEKEGVSERTHFLGMREDIAQLWSIADLGVMASHWEGFGLAAAEGMAYAKPVIASNVPGLAEVVGNKQLLFSPNDEHELAVKILQFYNDKKMLKDIGIRCQKQASKFDIKNMAAQYVNFYNQLLKQKKNK</sequence>
<comment type="caution">
    <text evidence="3">The sequence shown here is derived from an EMBL/GenBank/DDBJ whole genome shotgun (WGS) entry which is preliminary data.</text>
</comment>
<dbReference type="InterPro" id="IPR001296">
    <property type="entry name" value="Glyco_trans_1"/>
</dbReference>
<dbReference type="PANTHER" id="PTHR12526">
    <property type="entry name" value="GLYCOSYLTRANSFERASE"/>
    <property type="match status" value="1"/>
</dbReference>
<accession>A0AA92UA89</accession>
<evidence type="ECO:0000313" key="4">
    <source>
        <dbReference type="Proteomes" id="UP000285776"/>
    </source>
</evidence>
<evidence type="ECO:0000313" key="3">
    <source>
        <dbReference type="EMBL" id="RGW81764.1"/>
    </source>
</evidence>
<feature type="domain" description="Glycosyl transferase family 1" evidence="1">
    <location>
        <begin position="211"/>
        <end position="364"/>
    </location>
</feature>
<evidence type="ECO:0000259" key="2">
    <source>
        <dbReference type="Pfam" id="PF13439"/>
    </source>
</evidence>
<evidence type="ECO:0000259" key="1">
    <source>
        <dbReference type="Pfam" id="PF00534"/>
    </source>
</evidence>
<dbReference type="SUPFAM" id="SSF53756">
    <property type="entry name" value="UDP-Glycosyltransferase/glycogen phosphorylase"/>
    <property type="match status" value="1"/>
</dbReference>
<dbReference type="GO" id="GO:0016757">
    <property type="term" value="F:glycosyltransferase activity"/>
    <property type="evidence" value="ECO:0007669"/>
    <property type="project" value="InterPro"/>
</dbReference>
<gene>
    <name evidence="3" type="ORF">DWV53_02755</name>
</gene>
<feature type="domain" description="Glycosyltransferase subfamily 4-like N-terminal" evidence="2">
    <location>
        <begin position="39"/>
        <end position="194"/>
    </location>
</feature>
<reference evidence="3 4" key="1">
    <citation type="submission" date="2018-08" db="EMBL/GenBank/DDBJ databases">
        <title>A genome reference for cultivated species of the human gut microbiota.</title>
        <authorList>
            <person name="Zou Y."/>
            <person name="Xue W."/>
            <person name="Luo G."/>
        </authorList>
    </citation>
    <scope>NUCLEOTIDE SEQUENCE [LARGE SCALE GENOMIC DNA]</scope>
    <source>
        <strain evidence="3 4">AF10-17</strain>
    </source>
</reference>
<organism evidence="3 4">
    <name type="scientific">Segatella copri</name>
    <dbReference type="NCBI Taxonomy" id="165179"/>
    <lineage>
        <taxon>Bacteria</taxon>
        <taxon>Pseudomonadati</taxon>
        <taxon>Bacteroidota</taxon>
        <taxon>Bacteroidia</taxon>
        <taxon>Bacteroidales</taxon>
        <taxon>Prevotellaceae</taxon>
        <taxon>Segatella</taxon>
    </lineage>
</organism>
<proteinExistence type="predicted"/>
<dbReference type="AlphaFoldDB" id="A0AA92UA89"/>
<dbReference type="EMBL" id="QSAV01000006">
    <property type="protein sequence ID" value="RGW81764.1"/>
    <property type="molecule type" value="Genomic_DNA"/>
</dbReference>
<dbReference type="Proteomes" id="UP000285776">
    <property type="component" value="Unassembled WGS sequence"/>
</dbReference>
<dbReference type="Gene3D" id="3.40.50.2000">
    <property type="entry name" value="Glycogen Phosphorylase B"/>
    <property type="match status" value="2"/>
</dbReference>
<protein>
    <submittedName>
        <fullName evidence="3">Glycosyltransferase</fullName>
    </submittedName>
</protein>
<dbReference type="Pfam" id="PF13439">
    <property type="entry name" value="Glyco_transf_4"/>
    <property type="match status" value="1"/>
</dbReference>
<dbReference type="InterPro" id="IPR028098">
    <property type="entry name" value="Glyco_trans_4-like_N"/>
</dbReference>
<dbReference type="Pfam" id="PF00534">
    <property type="entry name" value="Glycos_transf_1"/>
    <property type="match status" value="1"/>
</dbReference>
<dbReference type="PANTHER" id="PTHR12526:SF630">
    <property type="entry name" value="GLYCOSYLTRANSFERASE"/>
    <property type="match status" value="1"/>
</dbReference>
<name>A0AA92UA89_9BACT</name>